<dbReference type="RefSeq" id="WP_091860919.1">
    <property type="nucleotide sequence ID" value="NZ_FNBZ01000008.1"/>
</dbReference>
<dbReference type="Pfam" id="PF14316">
    <property type="entry name" value="DUF4381"/>
    <property type="match status" value="1"/>
</dbReference>
<name>A0ABY0P4S6_9HYPH</name>
<gene>
    <name evidence="2" type="ORF">SAMN05421844_10840</name>
</gene>
<evidence type="ECO:0000313" key="3">
    <source>
        <dbReference type="Proteomes" id="UP000199468"/>
    </source>
</evidence>
<evidence type="ECO:0000313" key="2">
    <source>
        <dbReference type="EMBL" id="SDH32825.1"/>
    </source>
</evidence>
<evidence type="ECO:0000256" key="1">
    <source>
        <dbReference type="SAM" id="Phobius"/>
    </source>
</evidence>
<keyword evidence="1" id="KW-0812">Transmembrane</keyword>
<keyword evidence="1" id="KW-0472">Membrane</keyword>
<reference evidence="2 3" key="1">
    <citation type="submission" date="2016-10" db="EMBL/GenBank/DDBJ databases">
        <authorList>
            <person name="Varghese N."/>
            <person name="Submissions S."/>
        </authorList>
    </citation>
    <scope>NUCLEOTIDE SEQUENCE [LARGE SCALE GENOMIC DNA]</scope>
    <source>
        <strain evidence="2 3">DSM 26672</strain>
    </source>
</reference>
<keyword evidence="1" id="KW-1133">Transmembrane helix</keyword>
<comment type="caution">
    <text evidence="2">The sequence shown here is derived from an EMBL/GenBank/DDBJ whole genome shotgun (WGS) entry which is preliminary data.</text>
</comment>
<keyword evidence="3" id="KW-1185">Reference proteome</keyword>
<proteinExistence type="predicted"/>
<dbReference type="InterPro" id="IPR025489">
    <property type="entry name" value="DUF4381"/>
</dbReference>
<organism evidence="2 3">
    <name type="scientific">Bosea robiniae</name>
    <dbReference type="NCBI Taxonomy" id="1036780"/>
    <lineage>
        <taxon>Bacteria</taxon>
        <taxon>Pseudomonadati</taxon>
        <taxon>Pseudomonadota</taxon>
        <taxon>Alphaproteobacteria</taxon>
        <taxon>Hyphomicrobiales</taxon>
        <taxon>Boseaceae</taxon>
        <taxon>Bosea</taxon>
    </lineage>
</organism>
<accession>A0ABY0P4S6</accession>
<sequence>MSSDPGDLANMADLALPEPISFWPPAAGVWIVGVTVGAMLAVVAWRALRRYRADAYLRGAEAEIDALAGGGAETAEAVSAVLKRAAIVAYGREEVASLTGPGWAAFIRQTTPAGIQTADLGEGLTDMFVPGGRAPGASALVAQAKDWLRSQRGRAAKEA</sequence>
<feature type="transmembrane region" description="Helical" evidence="1">
    <location>
        <begin position="27"/>
        <end position="48"/>
    </location>
</feature>
<protein>
    <recommendedName>
        <fullName evidence="4">DUF4381 domain-containing protein</fullName>
    </recommendedName>
</protein>
<dbReference type="Proteomes" id="UP000199468">
    <property type="component" value="Unassembled WGS sequence"/>
</dbReference>
<dbReference type="EMBL" id="FNBZ01000008">
    <property type="protein sequence ID" value="SDH32825.1"/>
    <property type="molecule type" value="Genomic_DNA"/>
</dbReference>
<evidence type="ECO:0008006" key="4">
    <source>
        <dbReference type="Google" id="ProtNLM"/>
    </source>
</evidence>